<evidence type="ECO:0000313" key="2">
    <source>
        <dbReference type="Proteomes" id="UP000765509"/>
    </source>
</evidence>
<comment type="caution">
    <text evidence="1">The sequence shown here is derived from an EMBL/GenBank/DDBJ whole genome shotgun (WGS) entry which is preliminary data.</text>
</comment>
<evidence type="ECO:0000313" key="1">
    <source>
        <dbReference type="EMBL" id="MBW0469862.1"/>
    </source>
</evidence>
<dbReference type="Proteomes" id="UP000765509">
    <property type="component" value="Unassembled WGS sequence"/>
</dbReference>
<protein>
    <submittedName>
        <fullName evidence="1">Uncharacterized protein</fullName>
    </submittedName>
</protein>
<reference evidence="1" key="1">
    <citation type="submission" date="2021-03" db="EMBL/GenBank/DDBJ databases">
        <title>Draft genome sequence of rust myrtle Austropuccinia psidii MF-1, a brazilian biotype.</title>
        <authorList>
            <person name="Quecine M.C."/>
            <person name="Pachon D.M.R."/>
            <person name="Bonatelli M.L."/>
            <person name="Correr F.H."/>
            <person name="Franceschini L.M."/>
            <person name="Leite T.F."/>
            <person name="Margarido G.R.A."/>
            <person name="Almeida C.A."/>
            <person name="Ferrarezi J.A."/>
            <person name="Labate C.A."/>
        </authorList>
    </citation>
    <scope>NUCLEOTIDE SEQUENCE</scope>
    <source>
        <strain evidence="1">MF-1</strain>
    </source>
</reference>
<proteinExistence type="predicted"/>
<accession>A0A9Q3BS16</accession>
<gene>
    <name evidence="1" type="ORF">O181_009577</name>
</gene>
<dbReference type="EMBL" id="AVOT02002294">
    <property type="protein sequence ID" value="MBW0469862.1"/>
    <property type="molecule type" value="Genomic_DNA"/>
</dbReference>
<organism evidence="1 2">
    <name type="scientific">Austropuccinia psidii MF-1</name>
    <dbReference type="NCBI Taxonomy" id="1389203"/>
    <lineage>
        <taxon>Eukaryota</taxon>
        <taxon>Fungi</taxon>
        <taxon>Dikarya</taxon>
        <taxon>Basidiomycota</taxon>
        <taxon>Pucciniomycotina</taxon>
        <taxon>Pucciniomycetes</taxon>
        <taxon>Pucciniales</taxon>
        <taxon>Sphaerophragmiaceae</taxon>
        <taxon>Austropuccinia</taxon>
    </lineage>
</organism>
<sequence length="74" mass="8543">MLWSTCSHQHVGFQWGINSRPSNEACRHMNAGFSHSQCFHKPHQFNNLHGLIGKANNVMCYIILDNIRGFRCSR</sequence>
<keyword evidence="2" id="KW-1185">Reference proteome</keyword>
<name>A0A9Q3BS16_9BASI</name>
<dbReference type="AlphaFoldDB" id="A0A9Q3BS16"/>